<name>A0A271J646_9BACT</name>
<accession>A0A271J646</accession>
<evidence type="ECO:0000256" key="10">
    <source>
        <dbReference type="PIRNR" id="PIRNR026671"/>
    </source>
</evidence>
<evidence type="ECO:0000256" key="2">
    <source>
        <dbReference type="ARBA" id="ARBA00022670"/>
    </source>
</evidence>
<evidence type="ECO:0000256" key="8">
    <source>
        <dbReference type="ARBA" id="ARBA00023316"/>
    </source>
</evidence>
<evidence type="ECO:0000313" key="13">
    <source>
        <dbReference type="Proteomes" id="UP000216339"/>
    </source>
</evidence>
<dbReference type="InterPro" id="IPR000755">
    <property type="entry name" value="A_A_dipeptidase"/>
</dbReference>
<reference evidence="12 13" key="1">
    <citation type="submission" date="2016-11" db="EMBL/GenBank/DDBJ databases">
        <title>Study of marine rhodopsin-containing bacteria.</title>
        <authorList>
            <person name="Yoshizawa S."/>
            <person name="Kumagai Y."/>
            <person name="Kogure K."/>
        </authorList>
    </citation>
    <scope>NUCLEOTIDE SEQUENCE [LARGE SCALE GENOMIC DNA]</scope>
    <source>
        <strain evidence="12 13">SAORIC-28</strain>
    </source>
</reference>
<dbReference type="EC" id="3.4.13.22" evidence="9 10"/>
<evidence type="ECO:0000256" key="1">
    <source>
        <dbReference type="ARBA" id="ARBA00001362"/>
    </source>
</evidence>
<dbReference type="Pfam" id="PF01427">
    <property type="entry name" value="Peptidase_M15"/>
    <property type="match status" value="2"/>
</dbReference>
<feature type="binding site" evidence="9">
    <location>
        <position position="240"/>
    </location>
    <ligand>
        <name>Zn(2+)</name>
        <dbReference type="ChEBI" id="CHEBI:29105"/>
        <note>catalytic</note>
    </ligand>
</feature>
<evidence type="ECO:0000256" key="4">
    <source>
        <dbReference type="ARBA" id="ARBA00022801"/>
    </source>
</evidence>
<keyword evidence="2 9" id="KW-0645">Protease</keyword>
<keyword evidence="6 9" id="KW-0224">Dipeptidase</keyword>
<dbReference type="Proteomes" id="UP000216339">
    <property type="component" value="Unassembled WGS sequence"/>
</dbReference>
<dbReference type="EMBL" id="MQWD01000001">
    <property type="protein sequence ID" value="PAP78840.1"/>
    <property type="molecule type" value="Genomic_DNA"/>
</dbReference>
<dbReference type="Gene3D" id="3.30.1380.10">
    <property type="match status" value="1"/>
</dbReference>
<feature type="binding site" evidence="9">
    <location>
        <position position="134"/>
    </location>
    <ligand>
        <name>Zn(2+)</name>
        <dbReference type="ChEBI" id="CHEBI:29105"/>
        <note>catalytic</note>
    </ligand>
</feature>
<dbReference type="SUPFAM" id="SSF55166">
    <property type="entry name" value="Hedgehog/DD-peptidase"/>
    <property type="match status" value="1"/>
</dbReference>
<dbReference type="PANTHER" id="PTHR43126">
    <property type="entry name" value="D-ALANYL-D-ALANINE DIPEPTIDASE"/>
    <property type="match status" value="1"/>
</dbReference>
<feature type="region of interest" description="Disordered" evidence="11">
    <location>
        <begin position="155"/>
        <end position="187"/>
    </location>
</feature>
<protein>
    <recommendedName>
        <fullName evidence="9 10">D-alanyl-D-alanine dipeptidase</fullName>
        <shortName evidence="9 10">D-Ala-D-Ala dipeptidase</shortName>
        <ecNumber evidence="9 10">3.4.13.22</ecNumber>
    </recommendedName>
</protein>
<comment type="function">
    <text evidence="9 10">Catalyzes hydrolysis of the D-alanyl-D-alanine dipeptide.</text>
</comment>
<dbReference type="CDD" id="cd14817">
    <property type="entry name" value="D-Ala-D-Ala_dipeptidase_VanX"/>
    <property type="match status" value="1"/>
</dbReference>
<feature type="binding site" evidence="9">
    <location>
        <position position="141"/>
    </location>
    <ligand>
        <name>Zn(2+)</name>
        <dbReference type="ChEBI" id="CHEBI:29105"/>
        <note>catalytic</note>
    </ligand>
</feature>
<keyword evidence="7 9" id="KW-0482">Metalloprotease</keyword>
<evidence type="ECO:0000256" key="11">
    <source>
        <dbReference type="SAM" id="MobiDB-lite"/>
    </source>
</evidence>
<dbReference type="GO" id="GO:0006508">
    <property type="term" value="P:proteolysis"/>
    <property type="evidence" value="ECO:0007669"/>
    <property type="project" value="UniProtKB-KW"/>
</dbReference>
<evidence type="ECO:0000313" key="12">
    <source>
        <dbReference type="EMBL" id="PAP78840.1"/>
    </source>
</evidence>
<dbReference type="PANTHER" id="PTHR43126:SF1">
    <property type="entry name" value="D-ALANYL-D-ALANINE DIPEPTIDASE"/>
    <property type="match status" value="1"/>
</dbReference>
<keyword evidence="13" id="KW-1185">Reference proteome</keyword>
<evidence type="ECO:0000256" key="9">
    <source>
        <dbReference type="HAMAP-Rule" id="MF_01924"/>
    </source>
</evidence>
<evidence type="ECO:0000256" key="6">
    <source>
        <dbReference type="ARBA" id="ARBA00022997"/>
    </source>
</evidence>
<comment type="similarity">
    <text evidence="9 10">Belongs to the peptidase M15D family.</text>
</comment>
<gene>
    <name evidence="12" type="ORF">BSZ37_17725</name>
</gene>
<evidence type="ECO:0000256" key="7">
    <source>
        <dbReference type="ARBA" id="ARBA00023049"/>
    </source>
</evidence>
<dbReference type="GO" id="GO:0071555">
    <property type="term" value="P:cell wall organization"/>
    <property type="evidence" value="ECO:0007669"/>
    <property type="project" value="UniProtKB-KW"/>
</dbReference>
<evidence type="ECO:0000256" key="3">
    <source>
        <dbReference type="ARBA" id="ARBA00022723"/>
    </source>
</evidence>
<keyword evidence="5 9" id="KW-0862">Zinc</keyword>
<keyword evidence="3 9" id="KW-0479">Metal-binding</keyword>
<comment type="caution">
    <text evidence="12">The sequence shown here is derived from an EMBL/GenBank/DDBJ whole genome shotgun (WGS) entry which is preliminary data.</text>
</comment>
<keyword evidence="8 10" id="KW-0961">Cell wall biogenesis/degradation</keyword>
<sequence>MGPVALTPAPDTARARPPLPDGFVRLSEAAPQIALEIRYHTAYNFVGTPIDGYLAAECVLTEEAADALAEAADALARDGLGLKVYDCYRPQRAVTHFVHWANDRDATAMKEAFYPEEPKGSLFSRGYIATRSGHSRGSTVDLTLVRLPVAASVRTRYPDPDAGPLPRCDRPLSTPTGPDLRGGGRFPEGDLDMGTAYDCLSPASATDSRAVSAEARRNRGRLRTAMSASGFRNYAQEWWHYTLRDEPHRTYFDFPVE</sequence>
<dbReference type="GO" id="GO:0008237">
    <property type="term" value="F:metallopeptidase activity"/>
    <property type="evidence" value="ECO:0007669"/>
    <property type="project" value="UniProtKB-KW"/>
</dbReference>
<dbReference type="PIRSF" id="PIRSF026671">
    <property type="entry name" value="AA_dipeptidase"/>
    <property type="match status" value="1"/>
</dbReference>
<dbReference type="GO" id="GO:0160237">
    <property type="term" value="F:D-Ala-D-Ala dipeptidase activity"/>
    <property type="evidence" value="ECO:0007669"/>
    <property type="project" value="UniProtKB-EC"/>
</dbReference>
<feature type="active site" description="Proton donor/acceptor" evidence="9">
    <location>
        <position position="237"/>
    </location>
</feature>
<dbReference type="GO" id="GO:0008270">
    <property type="term" value="F:zinc ion binding"/>
    <property type="evidence" value="ECO:0007669"/>
    <property type="project" value="UniProtKB-UniRule"/>
</dbReference>
<evidence type="ECO:0000256" key="5">
    <source>
        <dbReference type="ARBA" id="ARBA00022833"/>
    </source>
</evidence>
<keyword evidence="4 9" id="KW-0378">Hydrolase</keyword>
<proteinExistence type="inferred from homology"/>
<organism evidence="12 13">
    <name type="scientific">Rubrivirga marina</name>
    <dbReference type="NCBI Taxonomy" id="1196024"/>
    <lineage>
        <taxon>Bacteria</taxon>
        <taxon>Pseudomonadati</taxon>
        <taxon>Rhodothermota</taxon>
        <taxon>Rhodothermia</taxon>
        <taxon>Rhodothermales</taxon>
        <taxon>Rubricoccaceae</taxon>
        <taxon>Rubrivirga</taxon>
    </lineage>
</organism>
<comment type="cofactor">
    <cofactor evidence="9">
        <name>Zn(2+)</name>
        <dbReference type="ChEBI" id="CHEBI:29105"/>
    </cofactor>
    <text evidence="9">Binds 1 zinc ion per subunit.</text>
</comment>
<comment type="catalytic activity">
    <reaction evidence="1 9 10">
        <text>D-alanyl-D-alanine + H2O = 2 D-alanine</text>
        <dbReference type="Rhea" id="RHEA:20661"/>
        <dbReference type="ChEBI" id="CHEBI:15377"/>
        <dbReference type="ChEBI" id="CHEBI:57416"/>
        <dbReference type="ChEBI" id="CHEBI:57822"/>
        <dbReference type="EC" id="3.4.13.22"/>
    </reaction>
</comment>
<feature type="site" description="Transition state stabilizer" evidence="9">
    <location>
        <position position="89"/>
    </location>
</feature>
<dbReference type="AlphaFoldDB" id="A0A271J646"/>
<dbReference type="InterPro" id="IPR009045">
    <property type="entry name" value="Zn_M74/Hedgehog-like"/>
</dbReference>
<dbReference type="HAMAP" id="MF_01924">
    <property type="entry name" value="A_A_dipeptidase"/>
    <property type="match status" value="1"/>
</dbReference>